<keyword evidence="2" id="KW-1185">Reference proteome</keyword>
<name>A0ABT8XBW1_9HYPH</name>
<reference evidence="1" key="1">
    <citation type="submission" date="2022-04" db="EMBL/GenBank/DDBJ databases">
        <title>Shinella lacus sp. nov., a novel member of the genus Shinella from water.</title>
        <authorList>
            <person name="Deng Y."/>
        </authorList>
    </citation>
    <scope>NUCLEOTIDE SEQUENCE</scope>
    <source>
        <strain evidence="1">JCM 31239</strain>
    </source>
</reference>
<dbReference type="Proteomes" id="UP001177080">
    <property type="component" value="Unassembled WGS sequence"/>
</dbReference>
<dbReference type="EMBL" id="WHSC02000004">
    <property type="protein sequence ID" value="MDO6121228.1"/>
    <property type="molecule type" value="Genomic_DNA"/>
</dbReference>
<comment type="caution">
    <text evidence="1">The sequence shown here is derived from an EMBL/GenBank/DDBJ whole genome shotgun (WGS) entry which is preliminary data.</text>
</comment>
<proteinExistence type="predicted"/>
<protein>
    <submittedName>
        <fullName evidence="1">Uncharacterized protein</fullName>
    </submittedName>
</protein>
<sequence length="59" mass="6287">MAITAEAFDSPLLDRAVHPLGLLNPLYLADHIEAHQPVINGFAPLGLLGELVTIAVKMV</sequence>
<organism evidence="1 2">
    <name type="scientific">Shinella curvata</name>
    <dbReference type="NCBI Taxonomy" id="1817964"/>
    <lineage>
        <taxon>Bacteria</taxon>
        <taxon>Pseudomonadati</taxon>
        <taxon>Pseudomonadota</taxon>
        <taxon>Alphaproteobacteria</taxon>
        <taxon>Hyphomicrobiales</taxon>
        <taxon>Rhizobiaceae</taxon>
        <taxon>Shinella</taxon>
    </lineage>
</organism>
<accession>A0ABT8XBW1</accession>
<evidence type="ECO:0000313" key="2">
    <source>
        <dbReference type="Proteomes" id="UP001177080"/>
    </source>
</evidence>
<evidence type="ECO:0000313" key="1">
    <source>
        <dbReference type="EMBL" id="MDO6121228.1"/>
    </source>
</evidence>
<gene>
    <name evidence="1" type="ORF">GB928_008560</name>
</gene>